<dbReference type="RefSeq" id="WP_196609571.1">
    <property type="nucleotide sequence ID" value="NZ_VRYY01000309.1"/>
</dbReference>
<gene>
    <name evidence="2" type="ORF">FVW20_10885</name>
</gene>
<dbReference type="InterPro" id="IPR050712">
    <property type="entry name" value="NAD(P)H-dep_reductase"/>
</dbReference>
<evidence type="ECO:0000313" key="3">
    <source>
        <dbReference type="Proteomes" id="UP001194469"/>
    </source>
</evidence>
<dbReference type="SUPFAM" id="SSF52218">
    <property type="entry name" value="Flavoproteins"/>
    <property type="match status" value="1"/>
</dbReference>
<dbReference type="Gene3D" id="3.40.50.360">
    <property type="match status" value="1"/>
</dbReference>
<dbReference type="PANTHER" id="PTHR30543">
    <property type="entry name" value="CHROMATE REDUCTASE"/>
    <property type="match status" value="1"/>
</dbReference>
<organism evidence="2 3">
    <name type="scientific">Nitratidesulfovibrio oxamicus</name>
    <dbReference type="NCBI Taxonomy" id="32016"/>
    <lineage>
        <taxon>Bacteria</taxon>
        <taxon>Pseudomonadati</taxon>
        <taxon>Thermodesulfobacteriota</taxon>
        <taxon>Desulfovibrionia</taxon>
        <taxon>Desulfovibrionales</taxon>
        <taxon>Desulfovibrionaceae</taxon>
        <taxon>Nitratidesulfovibrio</taxon>
    </lineage>
</organism>
<evidence type="ECO:0000259" key="1">
    <source>
        <dbReference type="Pfam" id="PF03358"/>
    </source>
</evidence>
<proteinExistence type="predicted"/>
<dbReference type="InterPro" id="IPR005025">
    <property type="entry name" value="FMN_Rdtase-like_dom"/>
</dbReference>
<keyword evidence="3" id="KW-1185">Reference proteome</keyword>
<reference evidence="2 3" key="1">
    <citation type="submission" date="2019-08" db="EMBL/GenBank/DDBJ databases">
        <authorList>
            <person name="Luo N."/>
        </authorList>
    </citation>
    <scope>NUCLEOTIDE SEQUENCE [LARGE SCALE GENOMIC DNA]</scope>
    <source>
        <strain evidence="2 3">NCIMB 9442</strain>
    </source>
</reference>
<protein>
    <submittedName>
        <fullName evidence="2">NAD(P)H-dependent oxidoreductase</fullName>
    </submittedName>
</protein>
<accession>A0ABS0J4Y8</accession>
<feature type="domain" description="NADPH-dependent FMN reductase-like" evidence="1">
    <location>
        <begin position="6"/>
        <end position="152"/>
    </location>
</feature>
<comment type="caution">
    <text evidence="2">The sequence shown here is derived from an EMBL/GenBank/DDBJ whole genome shotgun (WGS) entry which is preliminary data.</text>
</comment>
<name>A0ABS0J4Y8_9BACT</name>
<evidence type="ECO:0000313" key="2">
    <source>
        <dbReference type="EMBL" id="MBG3877510.1"/>
    </source>
</evidence>
<dbReference type="PANTHER" id="PTHR30543:SF21">
    <property type="entry name" value="NAD(P)H-DEPENDENT FMN REDUCTASE LOT6"/>
    <property type="match status" value="1"/>
</dbReference>
<dbReference type="Pfam" id="PF03358">
    <property type="entry name" value="FMN_red"/>
    <property type="match status" value="1"/>
</dbReference>
<dbReference type="EMBL" id="VRYY01000309">
    <property type="protein sequence ID" value="MBG3877510.1"/>
    <property type="molecule type" value="Genomic_DNA"/>
</dbReference>
<dbReference type="Proteomes" id="UP001194469">
    <property type="component" value="Unassembled WGS sequence"/>
</dbReference>
<dbReference type="InterPro" id="IPR029039">
    <property type="entry name" value="Flavoprotein-like_sf"/>
</dbReference>
<sequence>MSTIFTVAVIVGSLRKDSLNRKMARALVELAPPALRFEFVEVGGLPLYNQDLDDEGTPPAVWTDFRKAIKGVDAVLFLTPEYNRSMSAIIKNALDVGSRPYGSSVWNGKPAAIVSVSPGNIGGFGANHHLRQSLVFLNMPPLQQPEAYIGGADKLFGPDGALTDASMREFGGRFMNAFAGWVATNVKR</sequence>